<dbReference type="Gene3D" id="3.40.50.1820">
    <property type="entry name" value="alpha/beta hydrolase"/>
    <property type="match status" value="1"/>
</dbReference>
<evidence type="ECO:0000256" key="1">
    <source>
        <dbReference type="SAM" id="SignalP"/>
    </source>
</evidence>
<gene>
    <name evidence="2" type="ordered locus">TERTU_0460</name>
</gene>
<dbReference type="EMBL" id="CP001614">
    <property type="protein sequence ID" value="ACR12493.1"/>
    <property type="molecule type" value="Genomic_DNA"/>
</dbReference>
<keyword evidence="1" id="KW-0732">Signal</keyword>
<dbReference type="STRING" id="377629.TERTU_0460"/>
<dbReference type="PANTHER" id="PTHR48098">
    <property type="entry name" value="ENTEROCHELIN ESTERASE-RELATED"/>
    <property type="match status" value="1"/>
</dbReference>
<dbReference type="eggNOG" id="COG2382">
    <property type="taxonomic scope" value="Bacteria"/>
</dbReference>
<dbReference type="ESTHER" id="tertt-c5bmx1">
    <property type="family name" value="A85-Feruloyl-Esterase"/>
</dbReference>
<organism evidence="2 3">
    <name type="scientific">Teredinibacter turnerae (strain ATCC 39867 / T7901)</name>
    <dbReference type="NCBI Taxonomy" id="377629"/>
    <lineage>
        <taxon>Bacteria</taxon>
        <taxon>Pseudomonadati</taxon>
        <taxon>Pseudomonadota</taxon>
        <taxon>Gammaproteobacteria</taxon>
        <taxon>Cellvibrionales</taxon>
        <taxon>Cellvibrionaceae</taxon>
        <taxon>Teredinibacter</taxon>
    </lineage>
</organism>
<dbReference type="Pfam" id="PF00756">
    <property type="entry name" value="Esterase"/>
    <property type="match status" value="1"/>
</dbReference>
<protein>
    <submittedName>
        <fullName evidence="2">Peptide-methionine-S-oxide reductase</fullName>
    </submittedName>
</protein>
<name>C5BMX1_TERTT</name>
<feature type="chain" id="PRO_5002947046" evidence="1">
    <location>
        <begin position="24"/>
        <end position="352"/>
    </location>
</feature>
<dbReference type="Proteomes" id="UP000009080">
    <property type="component" value="Chromosome"/>
</dbReference>
<dbReference type="HOGENOM" id="CLU_037618_0_0_6"/>
<dbReference type="RefSeq" id="WP_015818605.1">
    <property type="nucleotide sequence ID" value="NC_012997.1"/>
</dbReference>
<dbReference type="KEGG" id="ttu:TERTU_0460"/>
<sequence length="352" mass="39320">MRKAYLGLFLCFIFCLLSGAASAGEIIDRTLRSRILGGEHLGYDPQRHIKLYLPSGYATSGKRYPVLYHFHGLFWSNTQAFADGNLQRTLDFAMAQGIIPEFIWVAGDFTTAGAGAFFENSAQAGRWLDHVVEELVPYVDSHFRTLATREARGLLGEFTGAYGALKIAMYHPELAASVYAMHPVGTGLGWVPMSQRDFWSRLLTARDPAGVPDGFESVFLAMAQAYLPRPDKPPFYADFIVRNSDGEIVVDSKNFHTLRTRFLLDTQIPAAAENLKQLQGIKLDWGRYDSNQDHVLANQNFVRLLEDYGIEHEAEEYRGNGHDHWTNGRVLRDVLPFFARMFAAGGKGSSAG</sequence>
<reference evidence="2 3" key="1">
    <citation type="journal article" date="2009" name="PLoS ONE">
        <title>The complete genome of Teredinibacter turnerae T7901: an intracellular endosymbiont of marine wood-boring bivalves (shipworms).</title>
        <authorList>
            <person name="Yang J.C."/>
            <person name="Madupu R."/>
            <person name="Durkin A.S."/>
            <person name="Ekborg N.A."/>
            <person name="Pedamallu C.S."/>
            <person name="Hostetler J.B."/>
            <person name="Radune D."/>
            <person name="Toms B.S."/>
            <person name="Henrissat B."/>
            <person name="Coutinho P.M."/>
            <person name="Schwarz S."/>
            <person name="Field L."/>
            <person name="Trindade-Silva A.E."/>
            <person name="Soares C.A.G."/>
            <person name="Elshahawi S."/>
            <person name="Hanora A."/>
            <person name="Schmidt E.W."/>
            <person name="Haygood M.G."/>
            <person name="Posfai J."/>
            <person name="Benner J."/>
            <person name="Madinger C."/>
            <person name="Nove J."/>
            <person name="Anton B."/>
            <person name="Chaudhary K."/>
            <person name="Foster J."/>
            <person name="Holman A."/>
            <person name="Kumar S."/>
            <person name="Lessard P.A."/>
            <person name="Luyten Y.A."/>
            <person name="Slatko B."/>
            <person name="Wood N."/>
            <person name="Wu B."/>
            <person name="Teplitski M."/>
            <person name="Mougous J.D."/>
            <person name="Ward N."/>
            <person name="Eisen J.A."/>
            <person name="Badger J.H."/>
            <person name="Distel D.L."/>
        </authorList>
    </citation>
    <scope>NUCLEOTIDE SEQUENCE [LARGE SCALE GENOMIC DNA]</scope>
    <source>
        <strain evidence="3">ATCC 39867 / T7901</strain>
    </source>
</reference>
<keyword evidence="3" id="KW-1185">Reference proteome</keyword>
<evidence type="ECO:0000313" key="2">
    <source>
        <dbReference type="EMBL" id="ACR12493.1"/>
    </source>
</evidence>
<dbReference type="AlphaFoldDB" id="C5BMX1"/>
<dbReference type="InterPro" id="IPR029058">
    <property type="entry name" value="AB_hydrolase_fold"/>
</dbReference>
<dbReference type="SUPFAM" id="SSF53474">
    <property type="entry name" value="alpha/beta-Hydrolases"/>
    <property type="match status" value="1"/>
</dbReference>
<dbReference type="InterPro" id="IPR050583">
    <property type="entry name" value="Mycobacterial_A85_antigen"/>
</dbReference>
<feature type="signal peptide" evidence="1">
    <location>
        <begin position="1"/>
        <end position="23"/>
    </location>
</feature>
<proteinExistence type="predicted"/>
<dbReference type="OrthoDB" id="6381520at2"/>
<dbReference type="InterPro" id="IPR000801">
    <property type="entry name" value="Esterase-like"/>
</dbReference>
<accession>C5BMX1</accession>
<evidence type="ECO:0000313" key="3">
    <source>
        <dbReference type="Proteomes" id="UP000009080"/>
    </source>
</evidence>